<reference evidence="1" key="2">
    <citation type="journal article" date="2015" name="Data Brief">
        <title>Shoot transcriptome of the giant reed, Arundo donax.</title>
        <authorList>
            <person name="Barrero R.A."/>
            <person name="Guerrero F.D."/>
            <person name="Moolhuijzen P."/>
            <person name="Goolsby J.A."/>
            <person name="Tidwell J."/>
            <person name="Bellgard S.E."/>
            <person name="Bellgard M.I."/>
        </authorList>
    </citation>
    <scope>NUCLEOTIDE SEQUENCE</scope>
    <source>
        <tissue evidence="1">Shoot tissue taken approximately 20 cm above the soil surface</tissue>
    </source>
</reference>
<name>A0A0A8ZDS5_ARUDO</name>
<evidence type="ECO:0000313" key="1">
    <source>
        <dbReference type="EMBL" id="JAD34900.1"/>
    </source>
</evidence>
<accession>A0A0A8ZDS5</accession>
<dbReference type="AlphaFoldDB" id="A0A0A8ZDS5"/>
<sequence>MRNNMLQPYKTCSLKFPRPYKKLSESHWLLGIKYSHIQSQNVAVT</sequence>
<protein>
    <submittedName>
        <fullName evidence="1">Uncharacterized protein</fullName>
    </submittedName>
</protein>
<proteinExistence type="predicted"/>
<organism evidence="1">
    <name type="scientific">Arundo donax</name>
    <name type="common">Giant reed</name>
    <name type="synonym">Donax arundinaceus</name>
    <dbReference type="NCBI Taxonomy" id="35708"/>
    <lineage>
        <taxon>Eukaryota</taxon>
        <taxon>Viridiplantae</taxon>
        <taxon>Streptophyta</taxon>
        <taxon>Embryophyta</taxon>
        <taxon>Tracheophyta</taxon>
        <taxon>Spermatophyta</taxon>
        <taxon>Magnoliopsida</taxon>
        <taxon>Liliopsida</taxon>
        <taxon>Poales</taxon>
        <taxon>Poaceae</taxon>
        <taxon>PACMAD clade</taxon>
        <taxon>Arundinoideae</taxon>
        <taxon>Arundineae</taxon>
        <taxon>Arundo</taxon>
    </lineage>
</organism>
<reference evidence="1" key="1">
    <citation type="submission" date="2014-09" db="EMBL/GenBank/DDBJ databases">
        <authorList>
            <person name="Magalhaes I.L.F."/>
            <person name="Oliveira U."/>
            <person name="Santos F.R."/>
            <person name="Vidigal T.H.D.A."/>
            <person name="Brescovit A.D."/>
            <person name="Santos A.J."/>
        </authorList>
    </citation>
    <scope>NUCLEOTIDE SEQUENCE</scope>
    <source>
        <tissue evidence="1">Shoot tissue taken approximately 20 cm above the soil surface</tissue>
    </source>
</reference>
<dbReference type="EMBL" id="GBRH01262995">
    <property type="protein sequence ID" value="JAD34900.1"/>
    <property type="molecule type" value="Transcribed_RNA"/>
</dbReference>